<keyword evidence="10" id="KW-1185">Reference proteome</keyword>
<dbReference type="Gene3D" id="2.40.30.10">
    <property type="entry name" value="Translation factors"/>
    <property type="match status" value="1"/>
</dbReference>
<comment type="similarity">
    <text evidence="1">Belongs to the TRAFAC class translation factor GTPase superfamily. Classic translation factor GTPase family. IF-2 subfamily.</text>
</comment>
<dbReference type="SUPFAM" id="SSF50447">
    <property type="entry name" value="Translation proteins"/>
    <property type="match status" value="1"/>
</dbReference>
<evidence type="ECO:0000313" key="9">
    <source>
        <dbReference type="EMBL" id="KAG6514037.1"/>
    </source>
</evidence>
<dbReference type="PANTHER" id="PTHR43381">
    <property type="entry name" value="TRANSLATION INITIATION FACTOR IF-2-RELATED"/>
    <property type="match status" value="1"/>
</dbReference>
<evidence type="ECO:0000256" key="6">
    <source>
        <dbReference type="ARBA" id="ARBA00025162"/>
    </source>
</evidence>
<dbReference type="InterPro" id="IPR005225">
    <property type="entry name" value="Small_GTP-bd"/>
</dbReference>
<dbReference type="InterPro" id="IPR009000">
    <property type="entry name" value="Transl_B-barrel_sf"/>
</dbReference>
<dbReference type="CDD" id="cd00303">
    <property type="entry name" value="retropepsin_like"/>
    <property type="match status" value="1"/>
</dbReference>
<name>A0A8J5LG50_ZINOF</name>
<dbReference type="AlphaFoldDB" id="A0A8J5LG50"/>
<keyword evidence="5" id="KW-0342">GTP-binding</keyword>
<dbReference type="CDD" id="cd03702">
    <property type="entry name" value="IF2_mtIF2_II"/>
    <property type="match status" value="1"/>
</dbReference>
<dbReference type="Proteomes" id="UP000734854">
    <property type="component" value="Unassembled WGS sequence"/>
</dbReference>
<dbReference type="InterPro" id="IPR021109">
    <property type="entry name" value="Peptidase_aspartic_dom_sf"/>
</dbReference>
<organism evidence="9 10">
    <name type="scientific">Zingiber officinale</name>
    <name type="common">Ginger</name>
    <name type="synonym">Amomum zingiber</name>
    <dbReference type="NCBI Taxonomy" id="94328"/>
    <lineage>
        <taxon>Eukaryota</taxon>
        <taxon>Viridiplantae</taxon>
        <taxon>Streptophyta</taxon>
        <taxon>Embryophyta</taxon>
        <taxon>Tracheophyta</taxon>
        <taxon>Spermatophyta</taxon>
        <taxon>Magnoliopsida</taxon>
        <taxon>Liliopsida</taxon>
        <taxon>Zingiberales</taxon>
        <taxon>Zingiberaceae</taxon>
        <taxon>Zingiber</taxon>
    </lineage>
</organism>
<dbReference type="Pfam" id="PF22042">
    <property type="entry name" value="EF-G_D2"/>
    <property type="match status" value="1"/>
</dbReference>
<dbReference type="CDD" id="cd01887">
    <property type="entry name" value="IF2_eIF5B"/>
    <property type="match status" value="1"/>
</dbReference>
<evidence type="ECO:0000256" key="4">
    <source>
        <dbReference type="ARBA" id="ARBA00022917"/>
    </source>
</evidence>
<evidence type="ECO:0000256" key="5">
    <source>
        <dbReference type="ARBA" id="ARBA00023134"/>
    </source>
</evidence>
<dbReference type="GO" id="GO:0003743">
    <property type="term" value="F:translation initiation factor activity"/>
    <property type="evidence" value="ECO:0007669"/>
    <property type="project" value="UniProtKB-KW"/>
</dbReference>
<dbReference type="Pfam" id="PF00009">
    <property type="entry name" value="GTP_EFTU"/>
    <property type="match status" value="1"/>
</dbReference>
<dbReference type="GO" id="GO:0003924">
    <property type="term" value="F:GTPase activity"/>
    <property type="evidence" value="ECO:0007669"/>
    <property type="project" value="InterPro"/>
</dbReference>
<comment type="function">
    <text evidence="6">One of the essential components for the initiation of protein synthesis. Protects formylmethionyl-tRNA from spontaneous hydrolysis and promotes its binding to the 30S ribosomal subunits. Also involved in the hydrolysis of GTP during the formation of the 70S ribosomal complex.</text>
</comment>
<gene>
    <name evidence="9" type="ORF">ZIOFF_024376</name>
</gene>
<dbReference type="Gene3D" id="2.40.70.10">
    <property type="entry name" value="Acid Proteases"/>
    <property type="match status" value="1"/>
</dbReference>
<dbReference type="Gene3D" id="3.40.50.300">
    <property type="entry name" value="P-loop containing nucleotide triphosphate hydrolases"/>
    <property type="match status" value="1"/>
</dbReference>
<keyword evidence="2" id="KW-0396">Initiation factor</keyword>
<protein>
    <recommendedName>
        <fullName evidence="8">Tr-type G domain-containing protein</fullName>
    </recommendedName>
</protein>
<reference evidence="9 10" key="1">
    <citation type="submission" date="2020-08" db="EMBL/GenBank/DDBJ databases">
        <title>Plant Genome Project.</title>
        <authorList>
            <person name="Zhang R.-G."/>
        </authorList>
    </citation>
    <scope>NUCLEOTIDE SEQUENCE [LARGE SCALE GENOMIC DNA]</scope>
    <source>
        <tissue evidence="9">Rhizome</tissue>
    </source>
</reference>
<dbReference type="NCBIfam" id="TIGR00231">
    <property type="entry name" value="small_GTP"/>
    <property type="match status" value="1"/>
</dbReference>
<dbReference type="InterPro" id="IPR053905">
    <property type="entry name" value="EF-G-like_DII"/>
</dbReference>
<feature type="region of interest" description="Disordered" evidence="7">
    <location>
        <begin position="1"/>
        <end position="75"/>
    </location>
</feature>
<evidence type="ECO:0000256" key="3">
    <source>
        <dbReference type="ARBA" id="ARBA00022741"/>
    </source>
</evidence>
<dbReference type="EMBL" id="JACMSC010000007">
    <property type="protein sequence ID" value="KAG6514037.1"/>
    <property type="molecule type" value="Genomic_DNA"/>
</dbReference>
<sequence length="789" mass="85942">MQNQGSGQLPSQPTPNPKGNVSALTLQSGKTTSDPILNSYSGSQQFQNLPAQQNSPRTASDSTSQRFQNSPANLEQTDVAQNGITEADRVHFNHPAASELTQSGGVYFNLEFNPTAANNSASNAVQNLDRNLNQQGAEPSIPLPFPRRSIQPRKEMEEEKAREYQDLVKLFSKVEVNMPLLTMIKQILKYAKFLKDLCVHKKKLKGNELISMGKNVSALLQPIPQKCKDPGVFMVPCVIADCVVIQLANRSQAHPAGVIEDVLVKVRELIFPADFYILDMEGDVLANRSPLILGRPFLKTARTKIDVHAGTLSMEIGDTVVRFSIFEAMKHPREDHSILRLDISEELDGMDFLSEMDTDSDTTDVDQGDEFVSLLEDIVDMGADVSSGVCVGDCLGEALPLESLREEELCVGDCLGKALPLGLPSVDQTQDELKSLPQHLKNITLMGISILTLIGKVINIYGQGFSCHLIKLCLEEVGVNVRRLHCDKSGVLQPRPPVVTVMGHLDNGKTSLLDALRRTSVAAREVGGITQHSGAFVVEMPSGESITFLDTLGHAAFSAMRARGAAVADIVVLVVAAEDGVMPQTLESISHAKAANAPIVVAINKINKCDKPSGWRPLILQAEMMDLKARIDGPAQAYVVEARLDRGRGPLATAIVKCGTLSCSQHIAVGEEWGRIRAIRDMFGKVTESGQLALPIEIEGLWGLPMAGDDIIAVHSEERARMLSARRKKKVEKDRLLKVSEVHIDTPDTEEDVSKRVQLSIIVKADVQVNVQAVTDALRSLNSPQVSIF</sequence>
<proteinExistence type="inferred from homology"/>
<dbReference type="PROSITE" id="PS51722">
    <property type="entry name" value="G_TR_2"/>
    <property type="match status" value="1"/>
</dbReference>
<comment type="caution">
    <text evidence="9">The sequence shown here is derived from an EMBL/GenBank/DDBJ whole genome shotgun (WGS) entry which is preliminary data.</text>
</comment>
<evidence type="ECO:0000256" key="7">
    <source>
        <dbReference type="SAM" id="MobiDB-lite"/>
    </source>
</evidence>
<accession>A0A8J5LG50</accession>
<keyword evidence="4" id="KW-0648">Protein biosynthesis</keyword>
<evidence type="ECO:0000256" key="1">
    <source>
        <dbReference type="ARBA" id="ARBA00007733"/>
    </source>
</evidence>
<evidence type="ECO:0000256" key="2">
    <source>
        <dbReference type="ARBA" id="ARBA00022540"/>
    </source>
</evidence>
<dbReference type="GO" id="GO:0005737">
    <property type="term" value="C:cytoplasm"/>
    <property type="evidence" value="ECO:0007669"/>
    <property type="project" value="TreeGrafter"/>
</dbReference>
<dbReference type="InterPro" id="IPR044145">
    <property type="entry name" value="IF2_II"/>
</dbReference>
<dbReference type="InterPro" id="IPR000795">
    <property type="entry name" value="T_Tr_GTP-bd_dom"/>
</dbReference>
<dbReference type="PANTHER" id="PTHR43381:SF20">
    <property type="entry name" value="TRANSLATION INITIATION FACTOR IF-2, MITOCHONDRIAL"/>
    <property type="match status" value="1"/>
</dbReference>
<dbReference type="InterPro" id="IPR027417">
    <property type="entry name" value="P-loop_NTPase"/>
</dbReference>
<evidence type="ECO:0000259" key="8">
    <source>
        <dbReference type="PROSITE" id="PS51722"/>
    </source>
</evidence>
<feature type="domain" description="Tr-type G" evidence="8">
    <location>
        <begin position="494"/>
        <end position="789"/>
    </location>
</feature>
<keyword evidence="3" id="KW-0547">Nucleotide-binding</keyword>
<dbReference type="GO" id="GO:0005525">
    <property type="term" value="F:GTP binding"/>
    <property type="evidence" value="ECO:0007669"/>
    <property type="project" value="UniProtKB-KW"/>
</dbReference>
<dbReference type="InterPro" id="IPR015760">
    <property type="entry name" value="TIF_IF2"/>
</dbReference>
<dbReference type="SUPFAM" id="SSF52540">
    <property type="entry name" value="P-loop containing nucleoside triphosphate hydrolases"/>
    <property type="match status" value="1"/>
</dbReference>
<evidence type="ECO:0000313" key="10">
    <source>
        <dbReference type="Proteomes" id="UP000734854"/>
    </source>
</evidence>